<evidence type="ECO:0000256" key="2">
    <source>
        <dbReference type="ARBA" id="ARBA00023033"/>
    </source>
</evidence>
<comment type="caution">
    <text evidence="5">The sequence shown here is derived from an EMBL/GenBank/DDBJ whole genome shotgun (WGS) entry which is preliminary data.</text>
</comment>
<dbReference type="PANTHER" id="PTHR45934:SF1">
    <property type="entry name" value="OS04G0423100 PROTEIN"/>
    <property type="match status" value="1"/>
</dbReference>
<dbReference type="EMBL" id="JADCNM010000039">
    <property type="protein sequence ID" value="KAG0451981.1"/>
    <property type="molecule type" value="Genomic_DNA"/>
</dbReference>
<dbReference type="GO" id="GO:0004497">
    <property type="term" value="F:monooxygenase activity"/>
    <property type="evidence" value="ECO:0007669"/>
    <property type="project" value="UniProtKB-KW"/>
</dbReference>
<dbReference type="Proteomes" id="UP000639772">
    <property type="component" value="Unassembled WGS sequence"/>
</dbReference>
<dbReference type="InterPro" id="IPR036188">
    <property type="entry name" value="FAD/NAD-bd_sf"/>
</dbReference>
<dbReference type="PRINTS" id="PR00420">
    <property type="entry name" value="RNGMNOXGNASE"/>
</dbReference>
<organism evidence="5 6">
    <name type="scientific">Vanilla planifolia</name>
    <name type="common">Vanilla</name>
    <dbReference type="NCBI Taxonomy" id="51239"/>
    <lineage>
        <taxon>Eukaryota</taxon>
        <taxon>Viridiplantae</taxon>
        <taxon>Streptophyta</taxon>
        <taxon>Embryophyta</taxon>
        <taxon>Tracheophyta</taxon>
        <taxon>Spermatophyta</taxon>
        <taxon>Magnoliopsida</taxon>
        <taxon>Liliopsida</taxon>
        <taxon>Asparagales</taxon>
        <taxon>Orchidaceae</taxon>
        <taxon>Vanilloideae</taxon>
        <taxon>Vanilleae</taxon>
        <taxon>Vanilla</taxon>
    </lineage>
</organism>
<dbReference type="PANTHER" id="PTHR45934">
    <property type="entry name" value="FAD/NAD(P)-BINDING OXIDOREDUCTASE FAMILY PROTEIN"/>
    <property type="match status" value="1"/>
</dbReference>
<protein>
    <recommendedName>
        <fullName evidence="4">FAD-binding domain-containing protein</fullName>
    </recommendedName>
</protein>
<comment type="similarity">
    <text evidence="3">Belongs to the 3-hydroxybenzoate 6-hydroxylase family.</text>
</comment>
<evidence type="ECO:0000259" key="4">
    <source>
        <dbReference type="Pfam" id="PF01494"/>
    </source>
</evidence>
<dbReference type="InterPro" id="IPR002938">
    <property type="entry name" value="FAD-bd"/>
</dbReference>
<dbReference type="Gene3D" id="3.50.50.60">
    <property type="entry name" value="FAD/NAD(P)-binding domain"/>
    <property type="match status" value="1"/>
</dbReference>
<dbReference type="SUPFAM" id="SSF51905">
    <property type="entry name" value="FAD/NAD(P)-binding domain"/>
    <property type="match status" value="1"/>
</dbReference>
<proteinExistence type="inferred from homology"/>
<reference evidence="5 6" key="1">
    <citation type="journal article" date="2020" name="Nat. Food">
        <title>A phased Vanilla planifolia genome enables genetic improvement of flavour and production.</title>
        <authorList>
            <person name="Hasing T."/>
            <person name="Tang H."/>
            <person name="Brym M."/>
            <person name="Khazi F."/>
            <person name="Huang T."/>
            <person name="Chambers A.H."/>
        </authorList>
    </citation>
    <scope>NUCLEOTIDE SEQUENCE [LARGE SCALE GENOMIC DNA]</scope>
    <source>
        <tissue evidence="5">Leaf</tissue>
    </source>
</reference>
<evidence type="ECO:0000256" key="3">
    <source>
        <dbReference type="ARBA" id="ARBA00024018"/>
    </source>
</evidence>
<sequence length="379" mass="41449">MAAAENVEELVIVGGGIAGVAMAVALQRVGKRSLVLERWHELRESGGPLSLFPNAWRALDALGVSHKLKPLYRVIQNGDVTNIETGAKQSQSFAQKQDDGAEKGARVIHRKALLQAIAEELTPEAIRFSSKLVSIKTEQLPDSSTVAVLHLEDRTIIKAKAVIGCDGVHSVVAQWLGLGSPRHSGRSAVRGMAVYTEGHGFGLQSHQFLSEGTRAGFSPINKTDVYWGVSHYSTAKEHEMWHDPELIRKATLEDLVAEFPAEFKEVVRRSEPESLSWVRLNYRAPWEVLLGRVQRGCITVAGDAMHPMTPDLGQGGCLALEDAIVLARCVARAGTAKEMEEGMSRYVAERRWRAAWVVAASYFSGFVQQAPGGLWTRPA</sequence>
<dbReference type="OrthoDB" id="1878542at2759"/>
<evidence type="ECO:0000256" key="1">
    <source>
        <dbReference type="ARBA" id="ARBA00023002"/>
    </source>
</evidence>
<accession>A0A835PGZ4</accession>
<dbReference type="Pfam" id="PF01494">
    <property type="entry name" value="FAD_binding_3"/>
    <property type="match status" value="1"/>
</dbReference>
<keyword evidence="2" id="KW-0503">Monooxygenase</keyword>
<feature type="domain" description="FAD-binding" evidence="4">
    <location>
        <begin position="10"/>
        <end position="359"/>
    </location>
</feature>
<evidence type="ECO:0000313" key="6">
    <source>
        <dbReference type="Proteomes" id="UP000639772"/>
    </source>
</evidence>
<name>A0A835PGZ4_VANPL</name>
<evidence type="ECO:0000313" key="5">
    <source>
        <dbReference type="EMBL" id="KAG0451981.1"/>
    </source>
</evidence>
<gene>
    <name evidence="5" type="ORF">HPP92_025914</name>
</gene>
<dbReference type="GO" id="GO:0071949">
    <property type="term" value="F:FAD binding"/>
    <property type="evidence" value="ECO:0007669"/>
    <property type="project" value="InterPro"/>
</dbReference>
<keyword evidence="1" id="KW-0560">Oxidoreductase</keyword>
<dbReference type="InterPro" id="IPR044560">
    <property type="entry name" value="MOase"/>
</dbReference>
<dbReference type="AlphaFoldDB" id="A0A835PGZ4"/>